<dbReference type="PANTHER" id="PTHR30121">
    <property type="entry name" value="UNCHARACTERIZED PROTEIN YJGR-RELATED"/>
    <property type="match status" value="1"/>
</dbReference>
<evidence type="ECO:0000313" key="3">
    <source>
        <dbReference type="EMBL" id="AFZ69987.1"/>
    </source>
</evidence>
<name>L0AA34_CALLD</name>
<dbReference type="HOGENOM" id="CLU_453183_0_0_2"/>
<dbReference type="SUPFAM" id="SSF52540">
    <property type="entry name" value="P-loop containing nucleoside triphosphate hydrolases"/>
    <property type="match status" value="1"/>
</dbReference>
<reference evidence="4" key="1">
    <citation type="submission" date="2012-03" db="EMBL/GenBank/DDBJ databases">
        <title>Complete genome of Caldisphaera lagunensis DSM 15908.</title>
        <authorList>
            <person name="Lucas S."/>
            <person name="Copeland A."/>
            <person name="Lapidus A."/>
            <person name="Glavina del Rio T."/>
            <person name="Dalin E."/>
            <person name="Tice H."/>
            <person name="Bruce D."/>
            <person name="Goodwin L."/>
            <person name="Pitluck S."/>
            <person name="Peters L."/>
            <person name="Mikhailova N."/>
            <person name="Teshima H."/>
            <person name="Kyrpides N."/>
            <person name="Mavromatis K."/>
            <person name="Ivanova N."/>
            <person name="Brettin T."/>
            <person name="Detter J.C."/>
            <person name="Han C."/>
            <person name="Larimer F."/>
            <person name="Land M."/>
            <person name="Hauser L."/>
            <person name="Markowitz V."/>
            <person name="Cheng J.-F."/>
            <person name="Hugenholtz P."/>
            <person name="Woyke T."/>
            <person name="Wu D."/>
            <person name="Spring S."/>
            <person name="Schroeder M."/>
            <person name="Brambilla E."/>
            <person name="Klenk H.-P."/>
            <person name="Eisen J.A."/>
        </authorList>
    </citation>
    <scope>NUCLEOTIDE SEQUENCE [LARGE SCALE GENOMIC DNA]</scope>
    <source>
        <strain evidence="4">DSM 15908 / JCM 11604 / IC-154</strain>
    </source>
</reference>
<dbReference type="eggNOG" id="arCOG00284">
    <property type="taxonomic scope" value="Archaea"/>
</dbReference>
<dbReference type="EMBL" id="CP003378">
    <property type="protein sequence ID" value="AFZ69987.1"/>
    <property type="molecule type" value="Genomic_DNA"/>
</dbReference>
<dbReference type="InterPro" id="IPR027417">
    <property type="entry name" value="P-loop_NTPase"/>
</dbReference>
<evidence type="ECO:0000259" key="2">
    <source>
        <dbReference type="Pfam" id="PF05872"/>
    </source>
</evidence>
<evidence type="ECO:0000259" key="1">
    <source>
        <dbReference type="Pfam" id="PF01935"/>
    </source>
</evidence>
<dbReference type="InterPro" id="IPR051162">
    <property type="entry name" value="T4SS_component"/>
</dbReference>
<feature type="domain" description="Helicase HerA central" evidence="1">
    <location>
        <begin position="192"/>
        <end position="266"/>
    </location>
</feature>
<sequence length="706" mass="80640">MDKKENVGLNEEILNNAEDQVKKIEKLLSKAYEEAEKNGKLIGRISRYGEVRVEENSEVDFIIDPSTYYSENDAPFHKVGDYLVAIDPKDMRLVLIRIKSIIRKDELAAIGLEPPISQIVNSIEPRGLITNTIVKGELVLEINKNDKNPRPATKSIEPQSPVIDPDPEVLARLLDLPQEGITIGALSTPSGLVKNGQIPVKLPLHTVYHHILILGTTGSGKTTLLKNMIASMYNQLEKHPISIIIDSNQDFVQLPISNNIKPIPEEILNSCYKNVKELDGIISVVPISFDLIQQKFEKEREGINEVLIDIAKKYFNETFSPFIQNNKVDFNLIVRDNTIILKTDYPFKLIFVPYVINTLETSTDNLSPLLPGITLLAKDLLKKMRENFKRKHKVYPPIQAIYGALSVFMDKSIYKLNKNNYGLKLDDILEQALEYINPYIVSISRDFNLDLHNMKIGNYNLTLFDAVEEYIESLQRARPHEETIKALYRRISSLIESQIVDIIIPQNNKLIPLNEPNWETIVNIANEENIPIVLDLKWNLDLIGLDPLRLVTYRTLDKLISWKQKSWTQRNETPNIMVVIDEAHQFFQNESKVKEDVDAIRQVSAMISKIARLGRARGVGLIFSTHSPADLNDIILQLTNTKIILRTDKSQIERISIPKEVNEYLSRLQDRTMLVESYAFRMGYLFAQTTTPLTAHYDISANISYY</sequence>
<dbReference type="OrthoDB" id="107033at2157"/>
<dbReference type="Gene3D" id="3.40.50.300">
    <property type="entry name" value="P-loop containing nucleotide triphosphate hydrolases"/>
    <property type="match status" value="2"/>
</dbReference>
<dbReference type="Proteomes" id="UP000010469">
    <property type="component" value="Chromosome"/>
</dbReference>
<dbReference type="RefSeq" id="WP_015231885.1">
    <property type="nucleotide sequence ID" value="NC_019791.1"/>
</dbReference>
<dbReference type="Pfam" id="PF01935">
    <property type="entry name" value="DUF87"/>
    <property type="match status" value="1"/>
</dbReference>
<proteinExistence type="predicted"/>
<evidence type="ECO:0000313" key="4">
    <source>
        <dbReference type="Proteomes" id="UP000010469"/>
    </source>
</evidence>
<dbReference type="InterPro" id="IPR002789">
    <property type="entry name" value="HerA_central"/>
</dbReference>
<dbReference type="Pfam" id="PF05872">
    <property type="entry name" value="HerA_C"/>
    <property type="match status" value="1"/>
</dbReference>
<dbReference type="PANTHER" id="PTHR30121:SF1">
    <property type="entry name" value="AAA+ ATPASE DOMAIN-CONTAINING PROTEIN"/>
    <property type="match status" value="1"/>
</dbReference>
<dbReference type="InterPro" id="IPR033186">
    <property type="entry name" value="HerA_C"/>
</dbReference>
<keyword evidence="4" id="KW-1185">Reference proteome</keyword>
<gene>
    <name evidence="3" type="ordered locus">Calag_0205</name>
</gene>
<dbReference type="KEGG" id="clg:Calag_0205"/>
<dbReference type="STRING" id="1056495.Calag_0205"/>
<feature type="domain" description="Helicase HerA-like C-terminal" evidence="2">
    <location>
        <begin position="572"/>
        <end position="638"/>
    </location>
</feature>
<dbReference type="AlphaFoldDB" id="L0AA34"/>
<dbReference type="GeneID" id="14211465"/>
<accession>L0AA34</accession>
<protein>
    <submittedName>
        <fullName evidence="3">Putative ATPase</fullName>
    </submittedName>
</protein>
<organism evidence="3 4">
    <name type="scientific">Caldisphaera lagunensis (strain DSM 15908 / JCM 11604 / ANMR 0165 / IC-154)</name>
    <dbReference type="NCBI Taxonomy" id="1056495"/>
    <lineage>
        <taxon>Archaea</taxon>
        <taxon>Thermoproteota</taxon>
        <taxon>Thermoprotei</taxon>
        <taxon>Acidilobales</taxon>
        <taxon>Caldisphaeraceae</taxon>
        <taxon>Caldisphaera</taxon>
    </lineage>
</organism>
<dbReference type="InParanoid" id="L0AA34"/>